<evidence type="ECO:0000256" key="4">
    <source>
        <dbReference type="ARBA" id="ARBA00022737"/>
    </source>
</evidence>
<protein>
    <recommendedName>
        <fullName evidence="14">WD repeat-containing protein 19</fullName>
    </recommendedName>
</protein>
<keyword evidence="5" id="KW-0970">Cilium biogenesis/degradation</keyword>
<feature type="domain" description="IFT121-like zinc finger" evidence="10">
    <location>
        <begin position="738"/>
        <end position="784"/>
    </location>
</feature>
<dbReference type="InterPro" id="IPR011990">
    <property type="entry name" value="TPR-like_helical_dom_sf"/>
</dbReference>
<dbReference type="AlphaFoldDB" id="A0ABD3H4X1"/>
<dbReference type="InterPro" id="IPR039468">
    <property type="entry name" value="WDR19_WD40_rpt"/>
</dbReference>
<evidence type="ECO:0000256" key="3">
    <source>
        <dbReference type="ARBA" id="ARBA00022574"/>
    </source>
</evidence>
<keyword evidence="2" id="KW-0963">Cytoplasm</keyword>
<evidence type="ECO:0000313" key="12">
    <source>
        <dbReference type="EMBL" id="KAL3685390.1"/>
    </source>
</evidence>
<evidence type="ECO:0000259" key="10">
    <source>
        <dbReference type="Pfam" id="PF23145"/>
    </source>
</evidence>
<feature type="domain" description="IF140/IFT172/WDR19 TPR" evidence="11">
    <location>
        <begin position="357"/>
        <end position="541"/>
    </location>
</feature>
<dbReference type="PANTHER" id="PTHR14920">
    <property type="entry name" value="OSMOTIC AVOIDANCE ABNORMAL PROTEIN 1/WD REPEAT MEMBRANE PROTEIN"/>
    <property type="match status" value="1"/>
</dbReference>
<dbReference type="EMBL" id="JBJQOH010000006">
    <property type="protein sequence ID" value="KAL3685390.1"/>
    <property type="molecule type" value="Genomic_DNA"/>
</dbReference>
<dbReference type="GO" id="GO:0030030">
    <property type="term" value="P:cell projection organization"/>
    <property type="evidence" value="ECO:0007669"/>
    <property type="project" value="UniProtKB-KW"/>
</dbReference>
<dbReference type="Pfam" id="PF13176">
    <property type="entry name" value="TPR_7"/>
    <property type="match status" value="1"/>
</dbReference>
<evidence type="ECO:0000256" key="7">
    <source>
        <dbReference type="ARBA" id="ARBA00023212"/>
    </source>
</evidence>
<evidence type="ECO:0000256" key="1">
    <source>
        <dbReference type="ARBA" id="ARBA00004120"/>
    </source>
</evidence>
<keyword evidence="3" id="KW-0853">WD repeat</keyword>
<evidence type="ECO:0000256" key="5">
    <source>
        <dbReference type="ARBA" id="ARBA00022794"/>
    </source>
</evidence>
<dbReference type="SUPFAM" id="SSF48452">
    <property type="entry name" value="TPR-like"/>
    <property type="match status" value="1"/>
</dbReference>
<dbReference type="InterPro" id="IPR019734">
    <property type="entry name" value="TPR_rpt"/>
</dbReference>
<dbReference type="InterPro" id="IPR056168">
    <property type="entry name" value="TPR_IF140/IFT172/WDR19"/>
</dbReference>
<keyword evidence="8" id="KW-0966">Cell projection</keyword>
<keyword evidence="4" id="KW-0677">Repeat</keyword>
<dbReference type="Gene3D" id="1.25.40.470">
    <property type="match status" value="1"/>
</dbReference>
<gene>
    <name evidence="12" type="ORF">R1sor_003412</name>
</gene>
<evidence type="ECO:0000256" key="6">
    <source>
        <dbReference type="ARBA" id="ARBA00023069"/>
    </source>
</evidence>
<organism evidence="12 13">
    <name type="scientific">Riccia sorocarpa</name>
    <dbReference type="NCBI Taxonomy" id="122646"/>
    <lineage>
        <taxon>Eukaryota</taxon>
        <taxon>Viridiplantae</taxon>
        <taxon>Streptophyta</taxon>
        <taxon>Embryophyta</taxon>
        <taxon>Marchantiophyta</taxon>
        <taxon>Marchantiopsida</taxon>
        <taxon>Marchantiidae</taxon>
        <taxon>Marchantiales</taxon>
        <taxon>Ricciaceae</taxon>
        <taxon>Riccia</taxon>
    </lineage>
</organism>
<keyword evidence="6" id="KW-0969">Cilium</keyword>
<dbReference type="Pfam" id="PF15911">
    <property type="entry name" value="Beta-prop_WDR19_2nd"/>
    <property type="match status" value="1"/>
</dbReference>
<sequence>MAKAGGPRTFKKKRNEHYQVSLVEGSVELRKLSSPEYGPRGHLHYYYLDEADAWLSYEYCHCDGGVKRLWANLGGTRVLFEDDRHTIYLHNPFEDQVILVPVEEFREVDDALWDASDPSIFVLLNTNQIFVYVYAAVNIHSSKDMLISKALEHMNVEVAVKACQHSGNVKLLTSLRALENLEEYLLLRGYILALSEDTDAAEASFMKSSWPEVALELRWDLEQWDRAIALARELQSPLEIEISKKYALVLEKQGDYRQALSYYEQYLKTSTLDTEQRAVAKAGIARTSVRLGDIWKGKHLVTECSDSLLNRECAKMLEGLNLHEDAAELYVLDGQVENAIGIYLDMKNFPKMHSLLEKIESPKWYAKYARALEAERKLTEVAVAYVKAEDFENAVRLYLGPLRNPTEAFSIIRKARSMDGAKLASRYCKNKGDYENAIEFLMLQKRTEEARELAQQQDKMDMYTEHVADVASEEECSKLGKYYEAMGNYEKATAMFKRCGNIKHALKLYQSWGTPEAMEQAINMVGRQRDEGLTNELLEFLTPDLESSNKSSRNLFRLHMVLGNYEAATRAALLIAQKEQESGNYKIAHQQLLDLCKVLKREKQHVPYELSKQLMLLHSYTLVKTLIRLGDHKSCARLLIRMAKHISNFPAHVVPILISTVIECYRSGLKRTAFEYATMLMRLEYRNQITCSYKRKIESIVRKPEKTEEDETVTPCPFCKQHIPETQLECPSCQNNLPFCIASGRHLTAEGLTSCPACKFPALLVEFTRHIEAEKSCPLCHEEVALSDVTGKPFSEV</sequence>
<evidence type="ECO:0008006" key="14">
    <source>
        <dbReference type="Google" id="ProtNLM"/>
    </source>
</evidence>
<keyword evidence="13" id="KW-1185">Reference proteome</keyword>
<comment type="subcellular location">
    <subcellularLocation>
        <location evidence="1">Cytoplasm</location>
        <location evidence="1">Cytoskeleton</location>
        <location evidence="1">Cilium basal body</location>
    </subcellularLocation>
</comment>
<dbReference type="InterPro" id="IPR056170">
    <property type="entry name" value="Znf_IFT121-like"/>
</dbReference>
<evidence type="ECO:0000259" key="9">
    <source>
        <dbReference type="Pfam" id="PF15911"/>
    </source>
</evidence>
<dbReference type="Proteomes" id="UP001633002">
    <property type="component" value="Unassembled WGS sequence"/>
</dbReference>
<evidence type="ECO:0000256" key="2">
    <source>
        <dbReference type="ARBA" id="ARBA00022490"/>
    </source>
</evidence>
<evidence type="ECO:0000259" key="11">
    <source>
        <dbReference type="Pfam" id="PF24762"/>
    </source>
</evidence>
<dbReference type="PANTHER" id="PTHR14920:SF0">
    <property type="entry name" value="WD REPEAT DOMAIN 19"/>
    <property type="match status" value="1"/>
</dbReference>
<proteinExistence type="predicted"/>
<reference evidence="12 13" key="1">
    <citation type="submission" date="2024-09" db="EMBL/GenBank/DDBJ databases">
        <title>Chromosome-scale assembly of Riccia sorocarpa.</title>
        <authorList>
            <person name="Paukszto L."/>
        </authorList>
    </citation>
    <scope>NUCLEOTIDE SEQUENCE [LARGE SCALE GENOMIC DNA]</scope>
    <source>
        <strain evidence="12">LP-2024</strain>
        <tissue evidence="12">Aerial parts of the thallus</tissue>
    </source>
</reference>
<comment type="caution">
    <text evidence="12">The sequence shown here is derived from an EMBL/GenBank/DDBJ whole genome shotgun (WGS) entry which is preliminary data.</text>
</comment>
<feature type="domain" description="WDR19 WD40 repeat" evidence="9">
    <location>
        <begin position="40"/>
        <end position="150"/>
    </location>
</feature>
<evidence type="ECO:0000256" key="8">
    <source>
        <dbReference type="ARBA" id="ARBA00023273"/>
    </source>
</evidence>
<dbReference type="InterPro" id="IPR040379">
    <property type="entry name" value="WDR19/dyf-2"/>
</dbReference>
<dbReference type="Gene3D" id="1.25.40.10">
    <property type="entry name" value="Tetratricopeptide repeat domain"/>
    <property type="match status" value="1"/>
</dbReference>
<dbReference type="Pfam" id="PF23145">
    <property type="entry name" value="Zf_2nd_IFT121"/>
    <property type="match status" value="1"/>
</dbReference>
<accession>A0ABD3H4X1</accession>
<keyword evidence="7" id="KW-0206">Cytoskeleton</keyword>
<dbReference type="Pfam" id="PF24762">
    <property type="entry name" value="TPR_IF140-IFT172"/>
    <property type="match status" value="1"/>
</dbReference>
<name>A0ABD3H4X1_9MARC</name>
<evidence type="ECO:0000313" key="13">
    <source>
        <dbReference type="Proteomes" id="UP001633002"/>
    </source>
</evidence>